<dbReference type="SUPFAM" id="SSF46785">
    <property type="entry name" value="Winged helix' DNA-binding domain"/>
    <property type="match status" value="1"/>
</dbReference>
<evidence type="ECO:0000256" key="4">
    <source>
        <dbReference type="SAM" id="MobiDB-lite"/>
    </source>
</evidence>
<dbReference type="InterPro" id="IPR011711">
    <property type="entry name" value="GntR_C"/>
</dbReference>
<dbReference type="PANTHER" id="PTHR43537">
    <property type="entry name" value="TRANSCRIPTIONAL REGULATOR, GNTR FAMILY"/>
    <property type="match status" value="1"/>
</dbReference>
<reference evidence="6 7" key="1">
    <citation type="submission" date="2016-09" db="EMBL/GenBank/DDBJ databases">
        <authorList>
            <person name="Capua I."/>
            <person name="De Benedictis P."/>
            <person name="Joannis T."/>
            <person name="Lombin L.H."/>
            <person name="Cattoli G."/>
        </authorList>
    </citation>
    <scope>NUCLEOTIDE SEQUENCE [LARGE SCALE GENOMIC DNA]</scope>
    <source>
        <strain evidence="6 7">NIO-1002</strain>
    </source>
</reference>
<dbReference type="InterPro" id="IPR000524">
    <property type="entry name" value="Tscrpt_reg_HTH_GntR"/>
</dbReference>
<evidence type="ECO:0000256" key="2">
    <source>
        <dbReference type="ARBA" id="ARBA00023125"/>
    </source>
</evidence>
<accession>A0A1G6GVZ7</accession>
<feature type="domain" description="HTH gntR-type" evidence="5">
    <location>
        <begin position="59"/>
        <end position="126"/>
    </location>
</feature>
<name>A0A1G6GVZ7_9MICO</name>
<dbReference type="Gene3D" id="1.20.120.530">
    <property type="entry name" value="GntR ligand-binding domain-like"/>
    <property type="match status" value="1"/>
</dbReference>
<dbReference type="PANTHER" id="PTHR43537:SF45">
    <property type="entry name" value="GNTR FAMILY REGULATORY PROTEIN"/>
    <property type="match status" value="1"/>
</dbReference>
<dbReference type="GO" id="GO:0003700">
    <property type="term" value="F:DNA-binding transcription factor activity"/>
    <property type="evidence" value="ECO:0007669"/>
    <property type="project" value="InterPro"/>
</dbReference>
<dbReference type="InterPro" id="IPR036390">
    <property type="entry name" value="WH_DNA-bd_sf"/>
</dbReference>
<evidence type="ECO:0000313" key="7">
    <source>
        <dbReference type="Proteomes" id="UP000183203"/>
    </source>
</evidence>
<sequence>MPRPARDVNEGAAAVSHDALHPIADRGSAGGSAAVPPPPGGDTAPAIPPRRRTTPAPGPRTADAVADAVRAGILSGDLAPGTPLREEELSATHGVSRHTARTALAKLTGERLATAEPYRGVRVASLDDDALVALQQLRCALETEALRTVRDRGIRPPGVDAALDDLAAAEESGDWPATLAAHARVHLALVEAAGSPRIAQEYRRLDSEMHLLLTHVRPAYAPGSLSAEHRAYVEQALADPERAVRAHLEHSTRAIVDGRRAG</sequence>
<keyword evidence="1" id="KW-0805">Transcription regulation</keyword>
<dbReference type="Pfam" id="PF00392">
    <property type="entry name" value="GntR"/>
    <property type="match status" value="1"/>
</dbReference>
<dbReference type="STRING" id="993073.AS029_02520"/>
<dbReference type="Gene3D" id="1.10.10.10">
    <property type="entry name" value="Winged helix-like DNA-binding domain superfamily/Winged helix DNA-binding domain"/>
    <property type="match status" value="1"/>
</dbReference>
<dbReference type="InterPro" id="IPR036388">
    <property type="entry name" value="WH-like_DNA-bd_sf"/>
</dbReference>
<feature type="region of interest" description="Disordered" evidence="4">
    <location>
        <begin position="1"/>
        <end position="63"/>
    </location>
</feature>
<dbReference type="GO" id="GO:0003677">
    <property type="term" value="F:DNA binding"/>
    <property type="evidence" value="ECO:0007669"/>
    <property type="project" value="UniProtKB-KW"/>
</dbReference>
<dbReference type="SMART" id="SM00345">
    <property type="entry name" value="HTH_GNTR"/>
    <property type="match status" value="1"/>
</dbReference>
<protein>
    <submittedName>
        <fullName evidence="6">DNA-binding transcriptional regulator, GntR family</fullName>
    </submittedName>
</protein>
<dbReference type="EMBL" id="FMYG01000001">
    <property type="protein sequence ID" value="SDB86134.1"/>
    <property type="molecule type" value="Genomic_DNA"/>
</dbReference>
<dbReference type="SMART" id="SM00895">
    <property type="entry name" value="FCD"/>
    <property type="match status" value="1"/>
</dbReference>
<organism evidence="6 7">
    <name type="scientific">Microbacterium enclense</name>
    <dbReference type="NCBI Taxonomy" id="993073"/>
    <lineage>
        <taxon>Bacteria</taxon>
        <taxon>Bacillati</taxon>
        <taxon>Actinomycetota</taxon>
        <taxon>Actinomycetes</taxon>
        <taxon>Micrococcales</taxon>
        <taxon>Microbacteriaceae</taxon>
        <taxon>Microbacterium</taxon>
    </lineage>
</organism>
<gene>
    <name evidence="6" type="ORF">SAMN05216418_0747</name>
</gene>
<proteinExistence type="predicted"/>
<dbReference type="Pfam" id="PF07729">
    <property type="entry name" value="FCD"/>
    <property type="match status" value="1"/>
</dbReference>
<dbReference type="SUPFAM" id="SSF48008">
    <property type="entry name" value="GntR ligand-binding domain-like"/>
    <property type="match status" value="1"/>
</dbReference>
<dbReference type="AlphaFoldDB" id="A0A1G6GVZ7"/>
<evidence type="ECO:0000256" key="3">
    <source>
        <dbReference type="ARBA" id="ARBA00023163"/>
    </source>
</evidence>
<keyword evidence="3" id="KW-0804">Transcription</keyword>
<evidence type="ECO:0000259" key="5">
    <source>
        <dbReference type="PROSITE" id="PS50949"/>
    </source>
</evidence>
<dbReference type="PROSITE" id="PS50949">
    <property type="entry name" value="HTH_GNTR"/>
    <property type="match status" value="1"/>
</dbReference>
<evidence type="ECO:0000256" key="1">
    <source>
        <dbReference type="ARBA" id="ARBA00023015"/>
    </source>
</evidence>
<dbReference type="RefSeq" id="WP_175456616.1">
    <property type="nucleotide sequence ID" value="NZ_FMYG01000001.1"/>
</dbReference>
<dbReference type="InterPro" id="IPR008920">
    <property type="entry name" value="TF_FadR/GntR_C"/>
</dbReference>
<keyword evidence="2 6" id="KW-0238">DNA-binding</keyword>
<evidence type="ECO:0000313" key="6">
    <source>
        <dbReference type="EMBL" id="SDB86134.1"/>
    </source>
</evidence>
<dbReference type="Proteomes" id="UP000183203">
    <property type="component" value="Unassembled WGS sequence"/>
</dbReference>